<dbReference type="RefSeq" id="WP_070318706.1">
    <property type="nucleotide sequence ID" value="NZ_JAUSVM010000001.1"/>
</dbReference>
<dbReference type="InterPro" id="IPR036388">
    <property type="entry name" value="WH-like_DNA-bd_sf"/>
</dbReference>
<dbReference type="GO" id="GO:0003677">
    <property type="term" value="F:DNA binding"/>
    <property type="evidence" value="ECO:0007669"/>
    <property type="project" value="UniProtKB-KW"/>
</dbReference>
<evidence type="ECO:0000313" key="8">
    <source>
        <dbReference type="EMBL" id="MDQ0425562.1"/>
    </source>
</evidence>
<comment type="caution">
    <text evidence="8">The sequence shown here is derived from an EMBL/GenBank/DDBJ whole genome shotgun (WGS) entry which is preliminary data.</text>
</comment>
<accession>A0ABU0GJP0</accession>
<dbReference type="CDD" id="cd06170">
    <property type="entry name" value="LuxR_C_like"/>
    <property type="match status" value="1"/>
</dbReference>
<dbReference type="PROSITE" id="PS50110">
    <property type="entry name" value="RESPONSE_REGULATORY"/>
    <property type="match status" value="1"/>
</dbReference>
<organism evidence="8 9">
    <name type="scientific">Cellulomonas iranensis</name>
    <dbReference type="NCBI Taxonomy" id="76862"/>
    <lineage>
        <taxon>Bacteria</taxon>
        <taxon>Bacillati</taxon>
        <taxon>Actinomycetota</taxon>
        <taxon>Actinomycetes</taxon>
        <taxon>Micrococcales</taxon>
        <taxon>Cellulomonadaceae</taxon>
        <taxon>Cellulomonas</taxon>
    </lineage>
</organism>
<keyword evidence="9" id="KW-1185">Reference proteome</keyword>
<evidence type="ECO:0000256" key="4">
    <source>
        <dbReference type="ARBA" id="ARBA00023163"/>
    </source>
</evidence>
<keyword evidence="2" id="KW-0805">Transcription regulation</keyword>
<sequence>MIRVLVVDDDPMVRRLLRTILRPDDVEVVAEAADGDEAVTAVHAHHPDVVLMDLRMPRVDGIRATAALAALPDPPGVVAMTSFDTESAILDAVHAGAAGFLAKDSSPEDIVAAVRAVAAGDGWLSARAARTVMTQVSADPAASGRRDAREKVRTLTERELEIAHAVAEGLSNAEIARRVFVSEATVKTHLARAMDKVGVGSRVQLAVLVDRAGVG</sequence>
<dbReference type="Pfam" id="PF00196">
    <property type="entry name" value="GerE"/>
    <property type="match status" value="1"/>
</dbReference>
<feature type="modified residue" description="4-aspartylphosphate" evidence="5">
    <location>
        <position position="53"/>
    </location>
</feature>
<name>A0ABU0GJP0_9CELL</name>
<dbReference type="Pfam" id="PF00072">
    <property type="entry name" value="Response_reg"/>
    <property type="match status" value="1"/>
</dbReference>
<keyword evidence="4" id="KW-0804">Transcription</keyword>
<dbReference type="InterPro" id="IPR001789">
    <property type="entry name" value="Sig_transdc_resp-reg_receiver"/>
</dbReference>
<dbReference type="InterPro" id="IPR039420">
    <property type="entry name" value="WalR-like"/>
</dbReference>
<protein>
    <submittedName>
        <fullName evidence="8">DNA-binding NarL/FixJ family response regulator</fullName>
    </submittedName>
</protein>
<evidence type="ECO:0000259" key="6">
    <source>
        <dbReference type="PROSITE" id="PS50043"/>
    </source>
</evidence>
<proteinExistence type="predicted"/>
<reference evidence="8 9" key="1">
    <citation type="submission" date="2023-07" db="EMBL/GenBank/DDBJ databases">
        <title>Sequencing the genomes of 1000 actinobacteria strains.</title>
        <authorList>
            <person name="Klenk H.-P."/>
        </authorList>
    </citation>
    <scope>NUCLEOTIDE SEQUENCE [LARGE SCALE GENOMIC DNA]</scope>
    <source>
        <strain evidence="8 9">DSM 14785</strain>
    </source>
</reference>
<keyword evidence="3 8" id="KW-0238">DNA-binding</keyword>
<feature type="domain" description="HTH luxR-type" evidence="6">
    <location>
        <begin position="148"/>
        <end position="213"/>
    </location>
</feature>
<evidence type="ECO:0000259" key="7">
    <source>
        <dbReference type="PROSITE" id="PS50110"/>
    </source>
</evidence>
<dbReference type="InterPro" id="IPR058245">
    <property type="entry name" value="NreC/VraR/RcsB-like_REC"/>
</dbReference>
<keyword evidence="1 5" id="KW-0597">Phosphoprotein</keyword>
<evidence type="ECO:0000256" key="2">
    <source>
        <dbReference type="ARBA" id="ARBA00023015"/>
    </source>
</evidence>
<dbReference type="InterPro" id="IPR011006">
    <property type="entry name" value="CheY-like_superfamily"/>
</dbReference>
<evidence type="ECO:0000256" key="3">
    <source>
        <dbReference type="ARBA" id="ARBA00023125"/>
    </source>
</evidence>
<dbReference type="EMBL" id="JAUSVM010000001">
    <property type="protein sequence ID" value="MDQ0425562.1"/>
    <property type="molecule type" value="Genomic_DNA"/>
</dbReference>
<dbReference type="InterPro" id="IPR000792">
    <property type="entry name" value="Tscrpt_reg_LuxR_C"/>
</dbReference>
<evidence type="ECO:0000256" key="1">
    <source>
        <dbReference type="ARBA" id="ARBA00022553"/>
    </source>
</evidence>
<dbReference type="PROSITE" id="PS00622">
    <property type="entry name" value="HTH_LUXR_1"/>
    <property type="match status" value="1"/>
</dbReference>
<dbReference type="PRINTS" id="PR00038">
    <property type="entry name" value="HTHLUXR"/>
</dbReference>
<gene>
    <name evidence="8" type="ORF">JO380_001943</name>
</gene>
<dbReference type="Gene3D" id="3.40.50.2300">
    <property type="match status" value="1"/>
</dbReference>
<dbReference type="SMART" id="SM00421">
    <property type="entry name" value="HTH_LUXR"/>
    <property type="match status" value="1"/>
</dbReference>
<evidence type="ECO:0000313" key="9">
    <source>
        <dbReference type="Proteomes" id="UP001240250"/>
    </source>
</evidence>
<evidence type="ECO:0000256" key="5">
    <source>
        <dbReference type="PROSITE-ProRule" id="PRU00169"/>
    </source>
</evidence>
<dbReference type="Gene3D" id="1.10.10.10">
    <property type="entry name" value="Winged helix-like DNA-binding domain superfamily/Winged helix DNA-binding domain"/>
    <property type="match status" value="1"/>
</dbReference>
<dbReference type="SUPFAM" id="SSF52172">
    <property type="entry name" value="CheY-like"/>
    <property type="match status" value="1"/>
</dbReference>
<dbReference type="PROSITE" id="PS50043">
    <property type="entry name" value="HTH_LUXR_2"/>
    <property type="match status" value="1"/>
</dbReference>
<dbReference type="SMART" id="SM00448">
    <property type="entry name" value="REC"/>
    <property type="match status" value="1"/>
</dbReference>
<dbReference type="CDD" id="cd17535">
    <property type="entry name" value="REC_NarL-like"/>
    <property type="match status" value="1"/>
</dbReference>
<dbReference type="Proteomes" id="UP001240250">
    <property type="component" value="Unassembled WGS sequence"/>
</dbReference>
<feature type="domain" description="Response regulatory" evidence="7">
    <location>
        <begin position="3"/>
        <end position="118"/>
    </location>
</feature>
<dbReference type="PANTHER" id="PTHR43214:SF24">
    <property type="entry name" value="TRANSCRIPTIONAL REGULATORY PROTEIN NARL-RELATED"/>
    <property type="match status" value="1"/>
</dbReference>
<dbReference type="PANTHER" id="PTHR43214">
    <property type="entry name" value="TWO-COMPONENT RESPONSE REGULATOR"/>
    <property type="match status" value="1"/>
</dbReference>